<sequence length="213" mass="23717">MTTTSSNTTTVTTAKPTSTNVTTGNVTTTVSTTIATTASSSIVLGELLGIVIYCASAVALLCLLLVLVAALYSTFSSRNVVTHYSGDKEEAVTLLKEDKRRSCERKTKTRNHEYQQLRHSETDSTSDDDAENGVMYFDRKGNLISLVNPNYGRHSPMMIESKADDEENIHYYMSIYNELAYQAMSEPMDSWEIPKVIKVNTQEVTLKEPEYDN</sequence>
<feature type="transmembrane region" description="Helical" evidence="2">
    <location>
        <begin position="50"/>
        <end position="72"/>
    </location>
</feature>
<keyword evidence="2" id="KW-0472">Membrane</keyword>
<organism evidence="3 4">
    <name type="scientific">Simian cytomegalovirus (strain Colburn)</name>
    <dbReference type="NCBI Taxonomy" id="50292"/>
    <lineage>
        <taxon>Viruses</taxon>
        <taxon>Duplodnaviria</taxon>
        <taxon>Heunggongvirae</taxon>
        <taxon>Peploviricota</taxon>
        <taxon>Herviviricetes</taxon>
        <taxon>Herpesvirales</taxon>
        <taxon>Orthoherpesviridae</taxon>
        <taxon>Betaherpesvirinae</taxon>
        <taxon>Cytomegalovirus</taxon>
        <taxon>Cytomegalovirus cercopithecinebeta5</taxon>
    </lineage>
</organism>
<dbReference type="Pfam" id="PF11359">
    <property type="entry name" value="gpUL132"/>
    <property type="match status" value="1"/>
</dbReference>
<organismHost>
    <name type="scientific">Macaca</name>
    <name type="common">macaques</name>
    <dbReference type="NCBI Taxonomy" id="9539"/>
</organismHost>
<feature type="region of interest" description="Disordered" evidence="1">
    <location>
        <begin position="100"/>
        <end position="130"/>
    </location>
</feature>
<keyword evidence="2" id="KW-1133">Transmembrane helix</keyword>
<accession>G8XTI2</accession>
<evidence type="ECO:0000256" key="1">
    <source>
        <dbReference type="SAM" id="MobiDB-lite"/>
    </source>
</evidence>
<keyword evidence="4" id="KW-1185">Reference proteome</keyword>
<dbReference type="EMBL" id="FJ483968">
    <property type="protein sequence ID" value="AEV80474.1"/>
    <property type="molecule type" value="Genomic_DNA"/>
</dbReference>
<dbReference type="InterPro" id="IPR021023">
    <property type="entry name" value="UL132"/>
</dbReference>
<evidence type="ECO:0000313" key="4">
    <source>
        <dbReference type="Proteomes" id="UP000116555"/>
    </source>
</evidence>
<evidence type="ECO:0000313" key="3">
    <source>
        <dbReference type="EMBL" id="AEV80474.1"/>
    </source>
</evidence>
<dbReference type="GeneID" id="25026522"/>
<keyword evidence="2" id="KW-0812">Transmembrane</keyword>
<keyword evidence="3" id="KW-0261">Viral envelope protein</keyword>
<dbReference type="RefSeq" id="YP_004936086.1">
    <property type="nucleotide sequence ID" value="NC_012783.2"/>
</dbReference>
<evidence type="ECO:0000256" key="2">
    <source>
        <dbReference type="SAM" id="Phobius"/>
    </source>
</evidence>
<protein>
    <submittedName>
        <fullName evidence="3">Envelope glycoprotein UL132</fullName>
    </submittedName>
</protein>
<feature type="compositionally biased region" description="Basic and acidic residues" evidence="1">
    <location>
        <begin position="100"/>
        <end position="122"/>
    </location>
</feature>
<dbReference type="Proteomes" id="UP000116555">
    <property type="component" value="Segment"/>
</dbReference>
<dbReference type="OrthoDB" id="23644at10239"/>
<dbReference type="GO" id="GO:0019031">
    <property type="term" value="C:viral envelope"/>
    <property type="evidence" value="ECO:0007669"/>
    <property type="project" value="UniProtKB-KW"/>
</dbReference>
<keyword evidence="3" id="KW-0946">Virion</keyword>
<dbReference type="KEGG" id="vg:25026522"/>
<reference evidence="3 4" key="1">
    <citation type="submission" date="2011-12" db="EMBL/GenBank/DDBJ databases">
        <title>Comparative genomics of primate cytomegaloviruses.</title>
        <authorList>
            <person name="Davison A.J."/>
            <person name="Holton M."/>
            <person name="Dolan A."/>
            <person name="Dargan D.J."/>
            <person name="Gatherer D."/>
            <person name="Hayward G.S."/>
        </authorList>
    </citation>
    <scope>NUCLEOTIDE SEQUENCE [LARGE SCALE GENOMIC DNA]</scope>
    <source>
        <strain evidence="3">2715</strain>
    </source>
</reference>
<proteinExistence type="predicted"/>
<gene>
    <name evidence="3" type="primary">UL132</name>
</gene>
<name>G8XTI2_SCMVC</name>